<evidence type="ECO:0000256" key="1">
    <source>
        <dbReference type="SAM" id="MobiDB-lite"/>
    </source>
</evidence>
<gene>
    <name evidence="2" type="ORF">J7337_011602</name>
</gene>
<feature type="region of interest" description="Disordered" evidence="1">
    <location>
        <begin position="268"/>
        <end position="314"/>
    </location>
</feature>
<evidence type="ECO:0000313" key="2">
    <source>
        <dbReference type="EMBL" id="KAG9496814.1"/>
    </source>
</evidence>
<dbReference type="KEGG" id="fmu:J7337_011602"/>
<protein>
    <submittedName>
        <fullName evidence="2">Uncharacterized protein</fullName>
    </submittedName>
</protein>
<evidence type="ECO:0000313" key="3">
    <source>
        <dbReference type="Proteomes" id="UP000827133"/>
    </source>
</evidence>
<name>A0A9P8D7M1_9HYPO</name>
<keyword evidence="3" id="KW-1185">Reference proteome</keyword>
<feature type="compositionally biased region" description="Polar residues" evidence="1">
    <location>
        <begin position="77"/>
        <end position="97"/>
    </location>
</feature>
<dbReference type="Proteomes" id="UP000827133">
    <property type="component" value="Unassembled WGS sequence"/>
</dbReference>
<dbReference type="RefSeq" id="XP_044675814.1">
    <property type="nucleotide sequence ID" value="XM_044829139.1"/>
</dbReference>
<dbReference type="AlphaFoldDB" id="A0A9P8D7M1"/>
<feature type="region of interest" description="Disordered" evidence="1">
    <location>
        <begin position="47"/>
        <end position="97"/>
    </location>
</feature>
<organism evidence="2 3">
    <name type="scientific">Fusarium musae</name>
    <dbReference type="NCBI Taxonomy" id="1042133"/>
    <lineage>
        <taxon>Eukaryota</taxon>
        <taxon>Fungi</taxon>
        <taxon>Dikarya</taxon>
        <taxon>Ascomycota</taxon>
        <taxon>Pezizomycotina</taxon>
        <taxon>Sordariomycetes</taxon>
        <taxon>Hypocreomycetidae</taxon>
        <taxon>Hypocreales</taxon>
        <taxon>Nectriaceae</taxon>
        <taxon>Fusarium</taxon>
    </lineage>
</organism>
<feature type="compositionally biased region" description="Basic and acidic residues" evidence="1">
    <location>
        <begin position="268"/>
        <end position="291"/>
    </location>
</feature>
<feature type="compositionally biased region" description="Basic residues" evidence="1">
    <location>
        <begin position="55"/>
        <end position="65"/>
    </location>
</feature>
<accession>A0A9P8D7M1</accession>
<dbReference type="EMBL" id="JAHBCI010000009">
    <property type="protein sequence ID" value="KAG9496814.1"/>
    <property type="molecule type" value="Genomic_DNA"/>
</dbReference>
<dbReference type="GeneID" id="68319458"/>
<feature type="region of interest" description="Disordered" evidence="1">
    <location>
        <begin position="1"/>
        <end position="33"/>
    </location>
</feature>
<comment type="caution">
    <text evidence="2">The sequence shown here is derived from an EMBL/GenBank/DDBJ whole genome shotgun (WGS) entry which is preliminary data.</text>
</comment>
<sequence>MANFPPKTPAETPTKEQQGLRRSSRSTRGQLSQNTFLLQHFVVGEEAARPIPGPGRRHAIAKPKAYHADESGPLAQSAPTASNSSCQPRRRSLSNNLSNFGSHEEALAGSAEAGAWVSGRRSNATAACPLPSIRHIGDRRRSASPPQLASSNMRDRRVPAPQQQAMPAFPWEPAFQYGFQMSPQYQPLRQQQPHPFTMPAQLDQMLPPEHSEQQPQVFASDAPGIFVDLADLMLDTQAPVNPQTNSIPKTDVPQFAELVDSYNKIHEERQVQEERDRPAAQDEKDKAKVTEAEELSQEEMDALWDQFMDPDAFK</sequence>
<reference evidence="2" key="1">
    <citation type="journal article" date="2021" name="Mol. Plant Microbe Interact.">
        <title>Telomere to telomere genome assembly of Fusarium musae F31, causal agent of crown rot disease of banana.</title>
        <authorList>
            <person name="Degradi L."/>
            <person name="Tava V."/>
            <person name="Kunova A."/>
            <person name="Cortesi P."/>
            <person name="Saracchi M."/>
            <person name="Pasquali M."/>
        </authorList>
    </citation>
    <scope>NUCLEOTIDE SEQUENCE</scope>
    <source>
        <strain evidence="2">F31</strain>
    </source>
</reference>
<feature type="compositionally biased region" description="Acidic residues" evidence="1">
    <location>
        <begin position="292"/>
        <end position="302"/>
    </location>
</feature>
<proteinExistence type="predicted"/>
<feature type="region of interest" description="Disordered" evidence="1">
    <location>
        <begin position="129"/>
        <end position="161"/>
    </location>
</feature>